<protein>
    <submittedName>
        <fullName evidence="2">Uncharacterized protein</fullName>
    </submittedName>
</protein>
<keyword evidence="1" id="KW-0472">Membrane</keyword>
<keyword evidence="1" id="KW-1133">Transmembrane helix</keyword>
<feature type="transmembrane region" description="Helical" evidence="1">
    <location>
        <begin position="70"/>
        <end position="90"/>
    </location>
</feature>
<sequence length="121" mass="13952">MGIMLGETALPPLMAALLVWLGWRELWWLFGLVLADAVGYAMWRGPARGAGERPARPAPRWTAPFRERRFWQLLPLLMTLPITMTGLFIYQARLTEDLGSSLAVYAWHSPRRRGWPSYLER</sequence>
<evidence type="ECO:0000313" key="2">
    <source>
        <dbReference type="EMBL" id="RUA23123.1"/>
    </source>
</evidence>
<reference evidence="2" key="1">
    <citation type="submission" date="2018-12" db="EMBL/GenBank/DDBJ databases">
        <authorList>
            <person name="Jadhav K."/>
            <person name="Kushwaha B."/>
            <person name="Jadhav I."/>
        </authorList>
    </citation>
    <scope>NUCLEOTIDE SEQUENCE [LARGE SCALE GENOMIC DNA]</scope>
    <source>
        <strain evidence="2">SBS 10</strain>
    </source>
</reference>
<dbReference type="EMBL" id="RXHI01000003">
    <property type="protein sequence ID" value="RUA23123.1"/>
    <property type="molecule type" value="Genomic_DNA"/>
</dbReference>
<evidence type="ECO:0000256" key="1">
    <source>
        <dbReference type="SAM" id="Phobius"/>
    </source>
</evidence>
<name>A0A432JLX4_9GAMM</name>
<dbReference type="Gene3D" id="1.20.1250.20">
    <property type="entry name" value="MFS general substrate transporter like domains"/>
    <property type="match status" value="1"/>
</dbReference>
<proteinExistence type="predicted"/>
<dbReference type="AlphaFoldDB" id="A0A432JLX4"/>
<keyword evidence="1" id="KW-0812">Transmembrane</keyword>
<dbReference type="InterPro" id="IPR036259">
    <property type="entry name" value="MFS_trans_sf"/>
</dbReference>
<gene>
    <name evidence="2" type="ORF">DSL92_01550</name>
</gene>
<organism evidence="2">
    <name type="scientific">Billgrantia gudaonensis</name>
    <dbReference type="NCBI Taxonomy" id="376427"/>
    <lineage>
        <taxon>Bacteria</taxon>
        <taxon>Pseudomonadati</taxon>
        <taxon>Pseudomonadota</taxon>
        <taxon>Gammaproteobacteria</taxon>
        <taxon>Oceanospirillales</taxon>
        <taxon>Halomonadaceae</taxon>
        <taxon>Billgrantia</taxon>
    </lineage>
</organism>
<comment type="caution">
    <text evidence="2">The sequence shown here is derived from an EMBL/GenBank/DDBJ whole genome shotgun (WGS) entry which is preliminary data.</text>
</comment>
<dbReference type="SUPFAM" id="SSF103473">
    <property type="entry name" value="MFS general substrate transporter"/>
    <property type="match status" value="1"/>
</dbReference>
<accession>A0A432JLX4</accession>